<proteinExistence type="inferred from homology"/>
<evidence type="ECO:0000256" key="3">
    <source>
        <dbReference type="ARBA" id="ARBA00022618"/>
    </source>
</evidence>
<comment type="function">
    <text evidence="8">Cell division protein that may be involved in stabilizing or promoting the assembly of the division complex.</text>
</comment>
<dbReference type="PANTHER" id="PTHR37820:SF1">
    <property type="entry name" value="CELL DIVISION PROTEIN FTSQ"/>
    <property type="match status" value="1"/>
</dbReference>
<evidence type="ECO:0000256" key="8">
    <source>
        <dbReference type="HAMAP-Rule" id="MF_00912"/>
    </source>
</evidence>
<dbReference type="InterPro" id="IPR050487">
    <property type="entry name" value="FtsQ_DivIB"/>
</dbReference>
<dbReference type="Gene3D" id="3.10.20.310">
    <property type="entry name" value="membrane protein fhac"/>
    <property type="match status" value="1"/>
</dbReference>
<keyword evidence="11" id="KW-1185">Reference proteome</keyword>
<comment type="similarity">
    <text evidence="8">Belongs to the FtsQ/DivIB family. DivIB subfamily.</text>
</comment>
<gene>
    <name evidence="8" type="primary">divIB</name>
    <name evidence="10" type="ORF">SAMN05216389_108150</name>
</gene>
<keyword evidence="6 8" id="KW-0472">Membrane</keyword>
<keyword evidence="2 8" id="KW-1003">Cell membrane</keyword>
<evidence type="ECO:0000256" key="4">
    <source>
        <dbReference type="ARBA" id="ARBA00022692"/>
    </source>
</evidence>
<evidence type="ECO:0000313" key="10">
    <source>
        <dbReference type="EMBL" id="SET30427.1"/>
    </source>
</evidence>
<name>A0A1I0DDK4_9BACI</name>
<dbReference type="PANTHER" id="PTHR37820">
    <property type="entry name" value="CELL DIVISION PROTEIN DIVIB"/>
    <property type="match status" value="1"/>
</dbReference>
<accession>A0A1I0DDK4</accession>
<dbReference type="GO" id="GO:0043093">
    <property type="term" value="P:FtsZ-dependent cytokinesis"/>
    <property type="evidence" value="ECO:0007669"/>
    <property type="project" value="UniProtKB-UniRule"/>
</dbReference>
<dbReference type="HAMAP" id="MF_00912">
    <property type="entry name" value="DivIB"/>
    <property type="match status" value="1"/>
</dbReference>
<sequence>MSEKKIVSIEDRIPKLKQARKKKANRRLVLYLSFFFFLISIIVYLQSPLSHVKTIEVNGNVFFTDEAIIELSNVEVQTSIWSVDKEEVVDSLETNPIIEVAAVERRLPWTVNISVTEHERVAYTKEEDSYFPILSNGTILREYGQKTQNGDAPLLVQFTDEEYLHKMSVELSELPARILNLISEVHWIPTAENNNKIMLYMNDGYIVDGTIRDFSEKMKAYPSIVSQLDSDEMGIIHIGVGAYFESLEHMEEKEETKEQLENE</sequence>
<evidence type="ECO:0000259" key="9">
    <source>
        <dbReference type="PROSITE" id="PS51779"/>
    </source>
</evidence>
<dbReference type="Pfam" id="PF08478">
    <property type="entry name" value="POTRA_1"/>
    <property type="match status" value="1"/>
</dbReference>
<dbReference type="InterPro" id="IPR013685">
    <property type="entry name" value="POTRA_FtsQ_type"/>
</dbReference>
<dbReference type="EMBL" id="FOHE01000008">
    <property type="protein sequence ID" value="SET30427.1"/>
    <property type="molecule type" value="Genomic_DNA"/>
</dbReference>
<evidence type="ECO:0000313" key="11">
    <source>
        <dbReference type="Proteomes" id="UP000198618"/>
    </source>
</evidence>
<keyword evidence="5 8" id="KW-1133">Transmembrane helix</keyword>
<evidence type="ECO:0000256" key="2">
    <source>
        <dbReference type="ARBA" id="ARBA00022475"/>
    </source>
</evidence>
<dbReference type="AlphaFoldDB" id="A0A1I0DDK4"/>
<evidence type="ECO:0000256" key="6">
    <source>
        <dbReference type="ARBA" id="ARBA00023136"/>
    </source>
</evidence>
<dbReference type="GO" id="GO:0005886">
    <property type="term" value="C:plasma membrane"/>
    <property type="evidence" value="ECO:0007669"/>
    <property type="project" value="UniProtKB-SubCell"/>
</dbReference>
<reference evidence="10 11" key="1">
    <citation type="submission" date="2016-10" db="EMBL/GenBank/DDBJ databases">
        <authorList>
            <person name="de Groot N.N."/>
        </authorList>
    </citation>
    <scope>NUCLEOTIDE SEQUENCE [LARGE SCALE GENOMIC DNA]</scope>
    <source>
        <strain evidence="10 11">IBRC-M 10780</strain>
    </source>
</reference>
<evidence type="ECO:0000256" key="1">
    <source>
        <dbReference type="ARBA" id="ARBA00004370"/>
    </source>
</evidence>
<dbReference type="Proteomes" id="UP000198618">
    <property type="component" value="Unassembled WGS sequence"/>
</dbReference>
<dbReference type="PROSITE" id="PS51779">
    <property type="entry name" value="POTRA"/>
    <property type="match status" value="1"/>
</dbReference>
<feature type="domain" description="POTRA" evidence="9">
    <location>
        <begin position="50"/>
        <end position="118"/>
    </location>
</feature>
<dbReference type="InterPro" id="IPR005548">
    <property type="entry name" value="Cell_div_FtsQ/DivIB_C"/>
</dbReference>
<keyword evidence="4 8" id="KW-0812">Transmembrane</keyword>
<dbReference type="InterPro" id="IPR026580">
    <property type="entry name" value="DivIB"/>
</dbReference>
<dbReference type="GO" id="GO:0032153">
    <property type="term" value="C:cell division site"/>
    <property type="evidence" value="ECO:0007669"/>
    <property type="project" value="UniProtKB-UniRule"/>
</dbReference>
<dbReference type="InterPro" id="IPR034746">
    <property type="entry name" value="POTRA"/>
</dbReference>
<dbReference type="Gene3D" id="3.40.50.10960">
    <property type="match status" value="1"/>
</dbReference>
<organism evidence="10 11">
    <name type="scientific">Oceanobacillus limi</name>
    <dbReference type="NCBI Taxonomy" id="930131"/>
    <lineage>
        <taxon>Bacteria</taxon>
        <taxon>Bacillati</taxon>
        <taxon>Bacillota</taxon>
        <taxon>Bacilli</taxon>
        <taxon>Bacillales</taxon>
        <taxon>Bacillaceae</taxon>
        <taxon>Oceanobacillus</taxon>
    </lineage>
</organism>
<evidence type="ECO:0000256" key="7">
    <source>
        <dbReference type="ARBA" id="ARBA00023306"/>
    </source>
</evidence>
<dbReference type="OrthoDB" id="1819027at2"/>
<keyword evidence="7 8" id="KW-0131">Cell cycle</keyword>
<dbReference type="STRING" id="930131.SAMN05216389_108150"/>
<evidence type="ECO:0000256" key="5">
    <source>
        <dbReference type="ARBA" id="ARBA00022989"/>
    </source>
</evidence>
<feature type="transmembrane region" description="Helical" evidence="8">
    <location>
        <begin position="28"/>
        <end position="45"/>
    </location>
</feature>
<comment type="subcellular location">
    <subcellularLocation>
        <location evidence="8">Cell membrane</location>
        <topology evidence="8">Single-pass type II membrane protein</topology>
    </subcellularLocation>
    <subcellularLocation>
        <location evidence="1">Membrane</location>
    </subcellularLocation>
    <text evidence="8">Localizes to the division septum.</text>
</comment>
<protein>
    <recommendedName>
        <fullName evidence="8">Cell division protein DivIB</fullName>
    </recommendedName>
</protein>
<dbReference type="RefSeq" id="WP_090869631.1">
    <property type="nucleotide sequence ID" value="NZ_FOHE01000008.1"/>
</dbReference>
<dbReference type="Pfam" id="PF03799">
    <property type="entry name" value="FtsQ_DivIB_C"/>
    <property type="match status" value="1"/>
</dbReference>
<keyword evidence="3 8" id="KW-0132">Cell division</keyword>